<dbReference type="AlphaFoldDB" id="X6PAX3"/>
<keyword evidence="2" id="KW-1185">Reference proteome</keyword>
<sequence length="138" mass="15937">MNFFKNQSSNTVPDLLSQSFTKELKGLEKFKGFCCPIPTYAFIKVISCENLSPESSDCKSQKNFVENEKKYILGQNISNNFENRAKSLSVQQIIECNNDTEKNSDRDESESIWSLPSKNNVEPSYKQLRQKIKLLPWK</sequence>
<dbReference type="Proteomes" id="UP000023152">
    <property type="component" value="Unassembled WGS sequence"/>
</dbReference>
<dbReference type="EMBL" id="ASPP01001845">
    <property type="protein sequence ID" value="ETO35219.1"/>
    <property type="molecule type" value="Genomic_DNA"/>
</dbReference>
<evidence type="ECO:0000313" key="2">
    <source>
        <dbReference type="Proteomes" id="UP000023152"/>
    </source>
</evidence>
<organism evidence="1 2">
    <name type="scientific">Reticulomyxa filosa</name>
    <dbReference type="NCBI Taxonomy" id="46433"/>
    <lineage>
        <taxon>Eukaryota</taxon>
        <taxon>Sar</taxon>
        <taxon>Rhizaria</taxon>
        <taxon>Retaria</taxon>
        <taxon>Foraminifera</taxon>
        <taxon>Monothalamids</taxon>
        <taxon>Reticulomyxidae</taxon>
        <taxon>Reticulomyxa</taxon>
    </lineage>
</organism>
<comment type="caution">
    <text evidence="1">The sequence shown here is derived from an EMBL/GenBank/DDBJ whole genome shotgun (WGS) entry which is preliminary data.</text>
</comment>
<gene>
    <name evidence="1" type="ORF">RFI_01854</name>
</gene>
<name>X6PAX3_RETFI</name>
<accession>X6PAX3</accession>
<proteinExistence type="predicted"/>
<evidence type="ECO:0000313" key="1">
    <source>
        <dbReference type="EMBL" id="ETO35219.1"/>
    </source>
</evidence>
<reference evidence="1 2" key="1">
    <citation type="journal article" date="2013" name="Curr. Biol.">
        <title>The Genome of the Foraminiferan Reticulomyxa filosa.</title>
        <authorList>
            <person name="Glockner G."/>
            <person name="Hulsmann N."/>
            <person name="Schleicher M."/>
            <person name="Noegel A.A."/>
            <person name="Eichinger L."/>
            <person name="Gallinger C."/>
            <person name="Pawlowski J."/>
            <person name="Sierra R."/>
            <person name="Euteneuer U."/>
            <person name="Pillet L."/>
            <person name="Moustafa A."/>
            <person name="Platzer M."/>
            <person name="Groth M."/>
            <person name="Szafranski K."/>
            <person name="Schliwa M."/>
        </authorList>
    </citation>
    <scope>NUCLEOTIDE SEQUENCE [LARGE SCALE GENOMIC DNA]</scope>
</reference>
<protein>
    <submittedName>
        <fullName evidence="1">Uncharacterized protein</fullName>
    </submittedName>
</protein>